<dbReference type="Gene3D" id="1.25.40.10">
    <property type="entry name" value="Tetratricopeptide repeat domain"/>
    <property type="match status" value="1"/>
</dbReference>
<dbReference type="EMBL" id="WNXD01000001">
    <property type="protein sequence ID" value="MBB2144471.1"/>
    <property type="molecule type" value="Genomic_DNA"/>
</dbReference>
<dbReference type="AlphaFoldDB" id="A0A923DV45"/>
<proteinExistence type="predicted"/>
<sequence length="677" mass="74900">MKRIYTLIITTLIATVAFAQSKNPTNKKEVDDKIKQAQQQLDKLTPEQRKMLEQMGMSTKVPSMPTGVADADVKGAVSGGSAFGVPSRNAALIGAIPQITLTAVTVPTYLKSLGDYVEKSIANDAKLFAQQVYTSFKSNKYDAATIGNAAVGYWSTGQLEIAVYLMNKACADNSADADMLSNFAAMLSMGGAPHRAIPLLDYLSKQYPDNTTIMNNLGQAWFYLGETEKANVQLEKVVKAFAYHPQANFTQCLIQQSKGNTPKAIEKMKNSLAYSFSLDKINMLRKLGYKIKASDMRKPFRPDPNPLGLRNFVRPDVPTSYEDEIRLKVDWDAFQKQVGDKSMALAKEMIPYQQAAAAKAAQVYKKLDNKSAEEINAMRANAVMPDNLYRIVGEKNLEEMNKDGGVGYRLKKAKAQIDSLIKDFMAKDEAQRKTLEKQNSIIADKETELAKKGENIGYDNCKVQQKYSEWVYKNYNKPLEAAYQNYLHQAYLKITEELYWEQFTMDDAAFEAEKIAAKKEWLAALGNTRYMATNKYGNNCIPPQNNGSRYKLADFDDMHCTHISTLDFGAYKQIVECGKMRIEFDAGKLKGSFDFKSDNAGKDKFIKGTLEATVIDKSVGKGPLEASAKAGMGMEFTSHGVEDVYVNGEASVANVSASGRMSLISGNMSGGISGFGK</sequence>
<reference evidence="2" key="1">
    <citation type="submission" date="2019-11" db="EMBL/GenBank/DDBJ databases">
        <title>Description of Pedobacter sp. LMG 31464T.</title>
        <authorList>
            <person name="Carlier A."/>
            <person name="Qi S."/>
            <person name="Vandamme P."/>
        </authorList>
    </citation>
    <scope>NUCLEOTIDE SEQUENCE</scope>
    <source>
        <strain evidence="2">LMG 31464</strain>
    </source>
</reference>
<protein>
    <recommendedName>
        <fullName evidence="4">Tetratricopeptide repeat-containing protein</fullName>
    </recommendedName>
</protein>
<comment type="caution">
    <text evidence="2">The sequence shown here is derived from an EMBL/GenBank/DDBJ whole genome shotgun (WGS) entry which is preliminary data.</text>
</comment>
<keyword evidence="3" id="KW-1185">Reference proteome</keyword>
<gene>
    <name evidence="2" type="ORF">GM921_03170</name>
</gene>
<name>A0A923DV45_9SPHI</name>
<dbReference type="InterPro" id="IPR011990">
    <property type="entry name" value="TPR-like_helical_dom_sf"/>
</dbReference>
<accession>A0A923DV45</accession>
<evidence type="ECO:0000313" key="2">
    <source>
        <dbReference type="EMBL" id="MBB2144471.1"/>
    </source>
</evidence>
<dbReference type="RefSeq" id="WP_182921160.1">
    <property type="nucleotide sequence ID" value="NZ_WNXD01000001.1"/>
</dbReference>
<evidence type="ECO:0000313" key="3">
    <source>
        <dbReference type="Proteomes" id="UP000601055"/>
    </source>
</evidence>
<evidence type="ECO:0008006" key="4">
    <source>
        <dbReference type="Google" id="ProtNLM"/>
    </source>
</evidence>
<feature type="chain" id="PRO_5037273151" description="Tetratricopeptide repeat-containing protein" evidence="1">
    <location>
        <begin position="20"/>
        <end position="677"/>
    </location>
</feature>
<keyword evidence="1" id="KW-0732">Signal</keyword>
<dbReference type="SUPFAM" id="SSF48452">
    <property type="entry name" value="TPR-like"/>
    <property type="match status" value="1"/>
</dbReference>
<evidence type="ECO:0000256" key="1">
    <source>
        <dbReference type="SAM" id="SignalP"/>
    </source>
</evidence>
<dbReference type="Proteomes" id="UP000601055">
    <property type="component" value="Unassembled WGS sequence"/>
</dbReference>
<organism evidence="2 3">
    <name type="scientific">Pedobacter planticolens</name>
    <dbReference type="NCBI Taxonomy" id="2679964"/>
    <lineage>
        <taxon>Bacteria</taxon>
        <taxon>Pseudomonadati</taxon>
        <taxon>Bacteroidota</taxon>
        <taxon>Sphingobacteriia</taxon>
        <taxon>Sphingobacteriales</taxon>
        <taxon>Sphingobacteriaceae</taxon>
        <taxon>Pedobacter</taxon>
    </lineage>
</organism>
<feature type="signal peptide" evidence="1">
    <location>
        <begin position="1"/>
        <end position="19"/>
    </location>
</feature>